<protein>
    <submittedName>
        <fullName evidence="1">Uncharacterized protein</fullName>
    </submittedName>
</protein>
<dbReference type="InParanoid" id="F2LUG4"/>
<evidence type="ECO:0000313" key="1">
    <source>
        <dbReference type="EMBL" id="AEA33490.1"/>
    </source>
</evidence>
<name>F2LUG4_HIPMA</name>
<dbReference type="eggNOG" id="ENOG5030Z9W">
    <property type="taxonomic scope" value="Bacteria"/>
</dbReference>
<dbReference type="EMBL" id="CP002606">
    <property type="protein sequence ID" value="AEA33490.1"/>
    <property type="molecule type" value="Genomic_DNA"/>
</dbReference>
<proteinExistence type="predicted"/>
<dbReference type="STRING" id="760142.Hipma_0519"/>
<dbReference type="RefSeq" id="WP_013681531.1">
    <property type="nucleotide sequence ID" value="NC_015318.1"/>
</dbReference>
<reference evidence="2" key="2">
    <citation type="submission" date="2011-03" db="EMBL/GenBank/DDBJ databases">
        <title>The complete genome of Hippea maritima DSM 10411.</title>
        <authorList>
            <consortium name="US DOE Joint Genome Institute (JGI-PGF)"/>
            <person name="Lucas S."/>
            <person name="Copeland A."/>
            <person name="Lapidus A."/>
            <person name="Bruce D."/>
            <person name="Goodwin L."/>
            <person name="Pitluck S."/>
            <person name="Peters L."/>
            <person name="Kyrpides N."/>
            <person name="Mavromatis K."/>
            <person name="Pagani I."/>
            <person name="Ivanova N."/>
            <person name="Mikhailova N."/>
            <person name="Lu M."/>
            <person name="Detter J.C."/>
            <person name="Tapia R."/>
            <person name="Han C."/>
            <person name="Land M."/>
            <person name="Hauser L."/>
            <person name="Markowitz V."/>
            <person name="Cheng J.-F."/>
            <person name="Hugenholtz P."/>
            <person name="Woyke T."/>
            <person name="Wu D."/>
            <person name="Spring S."/>
            <person name="Schroeder M."/>
            <person name="Brambilla E."/>
            <person name="Klenk H.-P."/>
            <person name="Eisen J.A."/>
        </authorList>
    </citation>
    <scope>NUCLEOTIDE SEQUENCE [LARGE SCALE GENOMIC DNA]</scope>
    <source>
        <strain evidence="2">ATCC 700847 / DSM 10411 / MH2</strain>
    </source>
</reference>
<keyword evidence="2" id="KW-1185">Reference proteome</keyword>
<gene>
    <name evidence="1" type="ordered locus">Hipma_0519</name>
</gene>
<dbReference type="AlphaFoldDB" id="F2LUG4"/>
<reference evidence="1 2" key="1">
    <citation type="journal article" date="2011" name="Stand. Genomic Sci.">
        <title>Complete genome sequence of the thermophilic sulfur-reducer Hippea maritima type strain (MH(2)).</title>
        <authorList>
            <person name="Huntemann M."/>
            <person name="Lu M."/>
            <person name="Nolan M."/>
            <person name="Lapidus A."/>
            <person name="Lucas S."/>
            <person name="Hammon N."/>
            <person name="Deshpande S."/>
            <person name="Cheng J.F."/>
            <person name="Tapia R."/>
            <person name="Han C."/>
            <person name="Goodwin L."/>
            <person name="Pitluck S."/>
            <person name="Liolios K."/>
            <person name="Pagani I."/>
            <person name="Ivanova N."/>
            <person name="Ovchinikova G."/>
            <person name="Pati A."/>
            <person name="Chen A."/>
            <person name="Palaniappan K."/>
            <person name="Land M."/>
            <person name="Hauser L."/>
            <person name="Jeffries C.D."/>
            <person name="Detter J.C."/>
            <person name="Brambilla E.M."/>
            <person name="Rohde M."/>
            <person name="Spring S."/>
            <person name="Goker M."/>
            <person name="Woyke T."/>
            <person name="Bristow J."/>
            <person name="Eisen J.A."/>
            <person name="Markowitz V."/>
            <person name="Hugenholtz P."/>
            <person name="Kyrpides N.C."/>
            <person name="Klenk H.P."/>
            <person name="Mavromatis K."/>
        </authorList>
    </citation>
    <scope>NUCLEOTIDE SEQUENCE [LARGE SCALE GENOMIC DNA]</scope>
    <source>
        <strain evidence="2">ATCC 700847 / DSM 10411 / MH2</strain>
    </source>
</reference>
<dbReference type="Proteomes" id="UP000008139">
    <property type="component" value="Chromosome"/>
</dbReference>
<dbReference type="KEGG" id="hmr:Hipma_0519"/>
<evidence type="ECO:0000313" key="2">
    <source>
        <dbReference type="Proteomes" id="UP000008139"/>
    </source>
</evidence>
<dbReference type="OrthoDB" id="5519780at2"/>
<dbReference type="HOGENOM" id="CLU_2105614_0_0_7"/>
<organism evidence="1 2">
    <name type="scientific">Hippea maritima (strain ATCC 700847 / DSM 10411 / MH2)</name>
    <dbReference type="NCBI Taxonomy" id="760142"/>
    <lineage>
        <taxon>Bacteria</taxon>
        <taxon>Pseudomonadati</taxon>
        <taxon>Campylobacterota</taxon>
        <taxon>Desulfurellia</taxon>
        <taxon>Desulfurellales</taxon>
        <taxon>Hippeaceae</taxon>
        <taxon>Hippea</taxon>
    </lineage>
</organism>
<sequence>MDDDSLSVYRVYKPKQVERVDGFKKYSGGSKKEDFTKKQKKRNKDEFKKEFCERFGLDESKFQVNLVKMKDRWMVQICHKKSNNCVFHDYEVLCGLLDKKCKLPDVVGANIDREA</sequence>
<accession>F2LUG4</accession>